<keyword evidence="1" id="KW-1185">Reference proteome</keyword>
<accession>A0A979FGN3</accession>
<dbReference type="GeneID" id="108673813"/>
<organism evidence="1 2">
    <name type="scientific">Hyalella azteca</name>
    <name type="common">Amphipod</name>
    <dbReference type="NCBI Taxonomy" id="294128"/>
    <lineage>
        <taxon>Eukaryota</taxon>
        <taxon>Metazoa</taxon>
        <taxon>Ecdysozoa</taxon>
        <taxon>Arthropoda</taxon>
        <taxon>Crustacea</taxon>
        <taxon>Multicrustacea</taxon>
        <taxon>Malacostraca</taxon>
        <taxon>Eumalacostraca</taxon>
        <taxon>Peracarida</taxon>
        <taxon>Amphipoda</taxon>
        <taxon>Senticaudata</taxon>
        <taxon>Talitrida</taxon>
        <taxon>Talitroidea</taxon>
        <taxon>Hyalellidae</taxon>
        <taxon>Hyalella</taxon>
    </lineage>
</organism>
<dbReference type="RefSeq" id="XP_047736099.1">
    <property type="nucleotide sequence ID" value="XM_047880143.1"/>
</dbReference>
<evidence type="ECO:0000313" key="1">
    <source>
        <dbReference type="Proteomes" id="UP000694843"/>
    </source>
</evidence>
<dbReference type="AlphaFoldDB" id="A0A979FGN3"/>
<dbReference type="Proteomes" id="UP000694843">
    <property type="component" value="Unplaced"/>
</dbReference>
<proteinExistence type="predicted"/>
<protein>
    <submittedName>
        <fullName evidence="2">Uncharacterized protein LOC108673813 isoform X1</fullName>
    </submittedName>
</protein>
<reference evidence="2" key="1">
    <citation type="submission" date="2025-08" db="UniProtKB">
        <authorList>
            <consortium name="RefSeq"/>
        </authorList>
    </citation>
    <scope>IDENTIFICATION</scope>
    <source>
        <tissue evidence="2">Whole organism</tissue>
    </source>
</reference>
<gene>
    <name evidence="2" type="primary">LOC108673813</name>
</gene>
<evidence type="ECO:0000313" key="2">
    <source>
        <dbReference type="RefSeq" id="XP_047736099.1"/>
    </source>
</evidence>
<name>A0A979FGN3_HYAAZ</name>
<sequence length="634" mass="71300">MEEQSSMIVIKDCYVSLCDIGIFGDLSGRIVLEEEGDESKNESFGVVDSTSIDGPLTIGKDSPAHHVPTIGQDSITSDYVDPTLTATEGSTATSISDLVLKIKKTLNELSTFADEQSDKRSRKVIRRCKQALEYIEKNDKIYKNILPGIGLQVNDLREKSSLINFKTKKFDKETLSSFEEDDDILTNNCGNWCDGLDNADSADDILKISSQSAVTAFHDRVKYHEEYISPLLDNCQDFESSNEFDMFAELPHPSAFLGFDPITHCDADEELSLSYDTLHNNTDNTSLLEFDYQDLKDCKTGDYSYLPLSSWEQLGSRTPSEAIAEDITTLMMDKRTPILKAEEPAKLLDNDAKYICQHCDFESPSRVPYTVGNMTAIVQHLLPLRKFTQKSVDNILKQVLVCRLELRQEFSDGLKVQVASTLVCKLCSKKFEVYCEHLYKVAHHLNCCAMKAYGVSPFCIFCCESVAAGCMDQHFDQRSPQSCAAAWMKMAEIIPIGCKKVTQDLRTRCKLCKAVFSPYDCIPLDDKAFCTTCHKNLTTANILAVDSDSQQNCRLCDSSCSQKFITLADPQIRVGSHCWISLRFSEKVIKTRDHCLAYRSLTRLLGSTYKIVSKEYFNNGVKNTLPQFPFPCMK</sequence>